<reference evidence="1" key="2">
    <citation type="journal article" date="2015" name="Fish Shellfish Immunol.">
        <title>Early steps in the European eel (Anguilla anguilla)-Vibrio vulnificus interaction in the gills: Role of the RtxA13 toxin.</title>
        <authorList>
            <person name="Callol A."/>
            <person name="Pajuelo D."/>
            <person name="Ebbesson L."/>
            <person name="Teles M."/>
            <person name="MacKenzie S."/>
            <person name="Amaro C."/>
        </authorList>
    </citation>
    <scope>NUCLEOTIDE SEQUENCE</scope>
</reference>
<accession>A0A0E9PQX7</accession>
<name>A0A0E9PQX7_ANGAN</name>
<dbReference type="AlphaFoldDB" id="A0A0E9PQX7"/>
<organism evidence="1">
    <name type="scientific">Anguilla anguilla</name>
    <name type="common">European freshwater eel</name>
    <name type="synonym">Muraena anguilla</name>
    <dbReference type="NCBI Taxonomy" id="7936"/>
    <lineage>
        <taxon>Eukaryota</taxon>
        <taxon>Metazoa</taxon>
        <taxon>Chordata</taxon>
        <taxon>Craniata</taxon>
        <taxon>Vertebrata</taxon>
        <taxon>Euteleostomi</taxon>
        <taxon>Actinopterygii</taxon>
        <taxon>Neopterygii</taxon>
        <taxon>Teleostei</taxon>
        <taxon>Anguilliformes</taxon>
        <taxon>Anguillidae</taxon>
        <taxon>Anguilla</taxon>
    </lineage>
</organism>
<protein>
    <submittedName>
        <fullName evidence="1">Uncharacterized protein</fullName>
    </submittedName>
</protein>
<sequence length="45" mass="4928">MSLKISSKLSMVQLKLGALKTSEVLHRPALMEVNYSLFAALTPLP</sequence>
<evidence type="ECO:0000313" key="1">
    <source>
        <dbReference type="EMBL" id="JAH06899.1"/>
    </source>
</evidence>
<proteinExistence type="predicted"/>
<reference evidence="1" key="1">
    <citation type="submission" date="2014-11" db="EMBL/GenBank/DDBJ databases">
        <authorList>
            <person name="Amaro Gonzalez C."/>
        </authorList>
    </citation>
    <scope>NUCLEOTIDE SEQUENCE</scope>
</reference>
<dbReference type="EMBL" id="GBXM01101678">
    <property type="protein sequence ID" value="JAH06899.1"/>
    <property type="molecule type" value="Transcribed_RNA"/>
</dbReference>